<proteinExistence type="predicted"/>
<feature type="transmembrane region" description="Helical" evidence="1">
    <location>
        <begin position="108"/>
        <end position="129"/>
    </location>
</feature>
<comment type="caution">
    <text evidence="3">The sequence shown here is derived from an EMBL/GenBank/DDBJ whole genome shotgun (WGS) entry which is preliminary data.</text>
</comment>
<feature type="transmembrane region" description="Helical" evidence="1">
    <location>
        <begin position="234"/>
        <end position="255"/>
    </location>
</feature>
<feature type="transmembrane region" description="Helical" evidence="1">
    <location>
        <begin position="141"/>
        <end position="165"/>
    </location>
</feature>
<dbReference type="InParanoid" id="A0A1Z5K7J2"/>
<reference evidence="3 4" key="1">
    <citation type="journal article" date="2015" name="Plant Cell">
        <title>Oil accumulation by the oleaginous diatom Fistulifera solaris as revealed by the genome and transcriptome.</title>
        <authorList>
            <person name="Tanaka T."/>
            <person name="Maeda Y."/>
            <person name="Veluchamy A."/>
            <person name="Tanaka M."/>
            <person name="Abida H."/>
            <person name="Marechal E."/>
            <person name="Bowler C."/>
            <person name="Muto M."/>
            <person name="Sunaga Y."/>
            <person name="Tanaka M."/>
            <person name="Yoshino T."/>
            <person name="Taniguchi T."/>
            <person name="Fukuda Y."/>
            <person name="Nemoto M."/>
            <person name="Matsumoto M."/>
            <person name="Wong P.S."/>
            <person name="Aburatani S."/>
            <person name="Fujibuchi W."/>
        </authorList>
    </citation>
    <scope>NUCLEOTIDE SEQUENCE [LARGE SCALE GENOMIC DNA]</scope>
    <source>
        <strain evidence="3 4">JPCC DA0580</strain>
    </source>
</reference>
<accession>A0A1Z5K7J2</accession>
<dbReference type="EMBL" id="BDSP01000179">
    <property type="protein sequence ID" value="GAX22199.1"/>
    <property type="molecule type" value="Genomic_DNA"/>
</dbReference>
<keyword evidence="2" id="KW-0732">Signal</keyword>
<feature type="signal peptide" evidence="2">
    <location>
        <begin position="1"/>
        <end position="26"/>
    </location>
</feature>
<keyword evidence="4" id="KW-1185">Reference proteome</keyword>
<gene>
    <name evidence="3" type="ORF">FisN_19Lh263</name>
</gene>
<name>A0A1Z5K7J2_FISSO</name>
<dbReference type="PANTHER" id="PTHR33876:SF4">
    <property type="entry name" value="CHLOROPLAST PROTEIN FOR GROWTH AND FERTILITY 2"/>
    <property type="match status" value="1"/>
</dbReference>
<evidence type="ECO:0000256" key="2">
    <source>
        <dbReference type="SAM" id="SignalP"/>
    </source>
</evidence>
<feature type="transmembrane region" description="Helical" evidence="1">
    <location>
        <begin position="275"/>
        <end position="295"/>
    </location>
</feature>
<sequence length="296" mass="30613">MRRTICCHPLLLVVLVGLCQLHGVVSFTAHKSIALRPVKPTLTTTTTTTTSSSSLQATPTVGIGAIAGAITGGLFAGGLHAIAGPDHLAALLPRCCGQRWYRAVRVGALWGMGHGLSATVLGLTAFGLKSTVQNMKGMQKVLAGASHVTEIAVGLSLIVIGVMGIREAREWEQDLTTTMGASQSLSAAVVDEVASKHSTQKRAVLFNGILHGFSWDGAPSLAPAVAVATWGGSLAFLSAYAIGTMTTMALATTLIGEGTRKAGQVLDRPDIPQKLSFVSSILAMVIGAVWCYLAVA</sequence>
<dbReference type="PANTHER" id="PTHR33876">
    <property type="entry name" value="UNNAMED PRODUCT"/>
    <property type="match status" value="1"/>
</dbReference>
<evidence type="ECO:0000313" key="4">
    <source>
        <dbReference type="Proteomes" id="UP000198406"/>
    </source>
</evidence>
<dbReference type="InterPro" id="IPR052776">
    <property type="entry name" value="Chloro_ReproSupport/MetalTrans"/>
</dbReference>
<evidence type="ECO:0000256" key="1">
    <source>
        <dbReference type="SAM" id="Phobius"/>
    </source>
</evidence>
<feature type="chain" id="PRO_5012622453" evidence="2">
    <location>
        <begin position="27"/>
        <end position="296"/>
    </location>
</feature>
<keyword evidence="1" id="KW-0812">Transmembrane</keyword>
<keyword evidence="1" id="KW-0472">Membrane</keyword>
<dbReference type="AlphaFoldDB" id="A0A1Z5K7J2"/>
<protein>
    <submittedName>
        <fullName evidence="3">Uncharacterized protein</fullName>
    </submittedName>
</protein>
<dbReference type="OrthoDB" id="669460at2759"/>
<evidence type="ECO:0000313" key="3">
    <source>
        <dbReference type="EMBL" id="GAX22199.1"/>
    </source>
</evidence>
<keyword evidence="1" id="KW-1133">Transmembrane helix</keyword>
<dbReference type="Proteomes" id="UP000198406">
    <property type="component" value="Unassembled WGS sequence"/>
</dbReference>
<organism evidence="3 4">
    <name type="scientific">Fistulifera solaris</name>
    <name type="common">Oleaginous diatom</name>
    <dbReference type="NCBI Taxonomy" id="1519565"/>
    <lineage>
        <taxon>Eukaryota</taxon>
        <taxon>Sar</taxon>
        <taxon>Stramenopiles</taxon>
        <taxon>Ochrophyta</taxon>
        <taxon>Bacillariophyta</taxon>
        <taxon>Bacillariophyceae</taxon>
        <taxon>Bacillariophycidae</taxon>
        <taxon>Naviculales</taxon>
        <taxon>Naviculaceae</taxon>
        <taxon>Fistulifera</taxon>
    </lineage>
</organism>